<sequence length="378" mass="43211">MAKRALFCVTLLLLAEQLVTFRFEVELIKQLSRKDKSANCLVSPFQVVQSLSFLYLGKEGRKDYTLAKALQIVGRGHDKITSYFRETQKEALGQNFVMANRVYFSSDFKIPDHMKSVSGNISVEVENMNFSDTKKASTDIKKWLSKMANKSSKLFGKDHFNNVTQIVAVQGLAVTSMWKHRFLSQSKRSFLIDRREMKPLQQKVTMMYTLANFESFNNDEAQGIFIPFSNSDIGMMVLIPKSHITPLNVMQQLDKYLLMKMRKAQETHLFLPMFNIQETMDLNGVLEAMGIKNLFSSLNNPDAAKNSGEVTKDSIAMHFEQLSLLVVKPNRLLLESEYASDGDQKTFEVNRPFVFLIKDQKTIYMAGRVDSIDDLKRG</sequence>
<dbReference type="PROSITE" id="PS00284">
    <property type="entry name" value="SERPIN"/>
    <property type="match status" value="1"/>
</dbReference>
<dbReference type="HOGENOM" id="CLU_1379420_0_0_1"/>
<evidence type="ECO:0000259" key="6">
    <source>
        <dbReference type="SMART" id="SM00093"/>
    </source>
</evidence>
<gene>
    <name evidence="7" type="primary">Dana\GF10780</name>
    <name evidence="7" type="synonym">dana_GLEANR_10738</name>
    <name evidence="7" type="ORF">GF10780</name>
</gene>
<evidence type="ECO:0000313" key="7">
    <source>
        <dbReference type="EMBL" id="EDV40965.2"/>
    </source>
</evidence>
<dbReference type="InterPro" id="IPR000215">
    <property type="entry name" value="Serpin_fam"/>
</dbReference>
<keyword evidence="8" id="KW-1185">Reference proteome</keyword>
<proteinExistence type="inferred from homology"/>
<accession>B3M7N7</accession>
<dbReference type="Gene3D" id="3.30.497.10">
    <property type="entry name" value="Antithrombin, subunit I, domain 2"/>
    <property type="match status" value="1"/>
</dbReference>
<dbReference type="InterPro" id="IPR042185">
    <property type="entry name" value="Serpin_sf_2"/>
</dbReference>
<dbReference type="InParanoid" id="B3M7N7"/>
<dbReference type="FunCoup" id="B3M7N7">
    <property type="interactions" value="47"/>
</dbReference>
<dbReference type="GeneID" id="6493647"/>
<protein>
    <recommendedName>
        <fullName evidence="6">Serpin domain-containing protein</fullName>
    </recommendedName>
</protein>
<comment type="similarity">
    <text evidence="1 4">Belongs to the serpin family.</text>
</comment>
<dbReference type="InterPro" id="IPR036186">
    <property type="entry name" value="Serpin_sf"/>
</dbReference>
<dbReference type="GO" id="GO:0005615">
    <property type="term" value="C:extracellular space"/>
    <property type="evidence" value="ECO:0007669"/>
    <property type="project" value="InterPro"/>
</dbReference>
<evidence type="ECO:0000256" key="1">
    <source>
        <dbReference type="ARBA" id="ARBA00009500"/>
    </source>
</evidence>
<dbReference type="EMBL" id="CH902618">
    <property type="protein sequence ID" value="EDV40965.2"/>
    <property type="molecule type" value="Genomic_DNA"/>
</dbReference>
<dbReference type="SUPFAM" id="SSF56574">
    <property type="entry name" value="Serpins"/>
    <property type="match status" value="1"/>
</dbReference>
<dbReference type="PANTHER" id="PTHR11461">
    <property type="entry name" value="SERINE PROTEASE INHIBITOR, SERPIN"/>
    <property type="match status" value="1"/>
</dbReference>
<dbReference type="OrthoDB" id="9518664at2759"/>
<dbReference type="STRING" id="7217.B3M7N7"/>
<feature type="chain" id="PRO_5006454562" description="Serpin domain-containing protein" evidence="5">
    <location>
        <begin position="22"/>
        <end position="378"/>
    </location>
</feature>
<dbReference type="InterPro" id="IPR042178">
    <property type="entry name" value="Serpin_sf_1"/>
</dbReference>
<dbReference type="KEGG" id="dan:6493647"/>
<reference evidence="7 8" key="1">
    <citation type="journal article" date="2007" name="Nature">
        <title>Evolution of genes and genomes on the Drosophila phylogeny.</title>
        <authorList>
            <consortium name="Drosophila 12 Genomes Consortium"/>
            <person name="Clark A.G."/>
            <person name="Eisen M.B."/>
            <person name="Smith D.R."/>
            <person name="Bergman C.M."/>
            <person name="Oliver B."/>
            <person name="Markow T.A."/>
            <person name="Kaufman T.C."/>
            <person name="Kellis M."/>
            <person name="Gelbart W."/>
            <person name="Iyer V.N."/>
            <person name="Pollard D.A."/>
            <person name="Sackton T.B."/>
            <person name="Larracuente A.M."/>
            <person name="Singh N.D."/>
            <person name="Abad J.P."/>
            <person name="Abt D.N."/>
            <person name="Adryan B."/>
            <person name="Aguade M."/>
            <person name="Akashi H."/>
            <person name="Anderson W.W."/>
            <person name="Aquadro C.F."/>
            <person name="Ardell D.H."/>
            <person name="Arguello R."/>
            <person name="Artieri C.G."/>
            <person name="Barbash D.A."/>
            <person name="Barker D."/>
            <person name="Barsanti P."/>
            <person name="Batterham P."/>
            <person name="Batzoglou S."/>
            <person name="Begun D."/>
            <person name="Bhutkar A."/>
            <person name="Blanco E."/>
            <person name="Bosak S.A."/>
            <person name="Bradley R.K."/>
            <person name="Brand A.D."/>
            <person name="Brent M.R."/>
            <person name="Brooks A.N."/>
            <person name="Brown R.H."/>
            <person name="Butlin R.K."/>
            <person name="Caggese C."/>
            <person name="Calvi B.R."/>
            <person name="Bernardo de Carvalho A."/>
            <person name="Caspi A."/>
            <person name="Castrezana S."/>
            <person name="Celniker S.E."/>
            <person name="Chang J.L."/>
            <person name="Chapple C."/>
            <person name="Chatterji S."/>
            <person name="Chinwalla A."/>
            <person name="Civetta A."/>
            <person name="Clifton S.W."/>
            <person name="Comeron J.M."/>
            <person name="Costello J.C."/>
            <person name="Coyne J.A."/>
            <person name="Daub J."/>
            <person name="David R.G."/>
            <person name="Delcher A.L."/>
            <person name="Delehaunty K."/>
            <person name="Do C.B."/>
            <person name="Ebling H."/>
            <person name="Edwards K."/>
            <person name="Eickbush T."/>
            <person name="Evans J.D."/>
            <person name="Filipski A."/>
            <person name="Findeiss S."/>
            <person name="Freyhult E."/>
            <person name="Fulton L."/>
            <person name="Fulton R."/>
            <person name="Garcia A.C."/>
            <person name="Gardiner A."/>
            <person name="Garfield D.A."/>
            <person name="Garvin B.E."/>
            <person name="Gibson G."/>
            <person name="Gilbert D."/>
            <person name="Gnerre S."/>
            <person name="Godfrey J."/>
            <person name="Good R."/>
            <person name="Gotea V."/>
            <person name="Gravely B."/>
            <person name="Greenberg A.J."/>
            <person name="Griffiths-Jones S."/>
            <person name="Gross S."/>
            <person name="Guigo R."/>
            <person name="Gustafson E.A."/>
            <person name="Haerty W."/>
            <person name="Hahn M.W."/>
            <person name="Halligan D.L."/>
            <person name="Halpern A.L."/>
            <person name="Halter G.M."/>
            <person name="Han M.V."/>
            <person name="Heger A."/>
            <person name="Hillier L."/>
            <person name="Hinrichs A.S."/>
            <person name="Holmes I."/>
            <person name="Hoskins R.A."/>
            <person name="Hubisz M.J."/>
            <person name="Hultmark D."/>
            <person name="Huntley M.A."/>
            <person name="Jaffe D.B."/>
            <person name="Jagadeeshan S."/>
            <person name="Jeck W.R."/>
            <person name="Johnson J."/>
            <person name="Jones C.D."/>
            <person name="Jordan W.C."/>
            <person name="Karpen G.H."/>
            <person name="Kataoka E."/>
            <person name="Keightley P.D."/>
            <person name="Kheradpour P."/>
            <person name="Kirkness E.F."/>
            <person name="Koerich L.B."/>
            <person name="Kristiansen K."/>
            <person name="Kudrna D."/>
            <person name="Kulathinal R.J."/>
            <person name="Kumar S."/>
            <person name="Kwok R."/>
            <person name="Lander E."/>
            <person name="Langley C.H."/>
            <person name="Lapoint R."/>
            <person name="Lazzaro B.P."/>
            <person name="Lee S.J."/>
            <person name="Levesque L."/>
            <person name="Li R."/>
            <person name="Lin C.F."/>
            <person name="Lin M.F."/>
            <person name="Lindblad-Toh K."/>
            <person name="Llopart A."/>
            <person name="Long M."/>
            <person name="Low L."/>
            <person name="Lozovsky E."/>
            <person name="Lu J."/>
            <person name="Luo M."/>
            <person name="Machado C.A."/>
            <person name="Makalowski W."/>
            <person name="Marzo M."/>
            <person name="Matsuda M."/>
            <person name="Matzkin L."/>
            <person name="McAllister B."/>
            <person name="McBride C.S."/>
            <person name="McKernan B."/>
            <person name="McKernan K."/>
            <person name="Mendez-Lago M."/>
            <person name="Minx P."/>
            <person name="Mollenhauer M.U."/>
            <person name="Montooth K."/>
            <person name="Mount S.M."/>
            <person name="Mu X."/>
            <person name="Myers E."/>
            <person name="Negre B."/>
            <person name="Newfeld S."/>
            <person name="Nielsen R."/>
            <person name="Noor M.A."/>
            <person name="O'Grady P."/>
            <person name="Pachter L."/>
            <person name="Papaceit M."/>
            <person name="Parisi M.J."/>
            <person name="Parisi M."/>
            <person name="Parts L."/>
            <person name="Pedersen J.S."/>
            <person name="Pesole G."/>
            <person name="Phillippy A.M."/>
            <person name="Ponting C.P."/>
            <person name="Pop M."/>
            <person name="Porcelli D."/>
            <person name="Powell J.R."/>
            <person name="Prohaska S."/>
            <person name="Pruitt K."/>
            <person name="Puig M."/>
            <person name="Quesneville H."/>
            <person name="Ram K.R."/>
            <person name="Rand D."/>
            <person name="Rasmussen M.D."/>
            <person name="Reed L.K."/>
            <person name="Reenan R."/>
            <person name="Reily A."/>
            <person name="Remington K.A."/>
            <person name="Rieger T.T."/>
            <person name="Ritchie M.G."/>
            <person name="Robin C."/>
            <person name="Rogers Y.H."/>
            <person name="Rohde C."/>
            <person name="Rozas J."/>
            <person name="Rubenfield M.J."/>
            <person name="Ruiz A."/>
            <person name="Russo S."/>
            <person name="Salzberg S.L."/>
            <person name="Sanchez-Gracia A."/>
            <person name="Saranga D.J."/>
            <person name="Sato H."/>
            <person name="Schaeffer S.W."/>
            <person name="Schatz M.C."/>
            <person name="Schlenke T."/>
            <person name="Schwartz R."/>
            <person name="Segarra C."/>
            <person name="Singh R.S."/>
            <person name="Sirot L."/>
            <person name="Sirota M."/>
            <person name="Sisneros N.B."/>
            <person name="Smith C.D."/>
            <person name="Smith T.F."/>
            <person name="Spieth J."/>
            <person name="Stage D.E."/>
            <person name="Stark A."/>
            <person name="Stephan W."/>
            <person name="Strausberg R.L."/>
            <person name="Strempel S."/>
            <person name="Sturgill D."/>
            <person name="Sutton G."/>
            <person name="Sutton G.G."/>
            <person name="Tao W."/>
            <person name="Teichmann S."/>
            <person name="Tobari Y.N."/>
            <person name="Tomimura Y."/>
            <person name="Tsolas J.M."/>
            <person name="Valente V.L."/>
            <person name="Venter E."/>
            <person name="Venter J.C."/>
            <person name="Vicario S."/>
            <person name="Vieira F.G."/>
            <person name="Vilella A.J."/>
            <person name="Villasante A."/>
            <person name="Walenz B."/>
            <person name="Wang J."/>
            <person name="Wasserman M."/>
            <person name="Watts T."/>
            <person name="Wilson D."/>
            <person name="Wilson R.K."/>
            <person name="Wing R.A."/>
            <person name="Wolfner M.F."/>
            <person name="Wong A."/>
            <person name="Wong G.K."/>
            <person name="Wu C.I."/>
            <person name="Wu G."/>
            <person name="Yamamoto D."/>
            <person name="Yang H.P."/>
            <person name="Yang S.P."/>
            <person name="Yorke J.A."/>
            <person name="Yoshida K."/>
            <person name="Zdobnov E."/>
            <person name="Zhang P."/>
            <person name="Zhang Y."/>
            <person name="Zimin A.V."/>
            <person name="Baldwin J."/>
            <person name="Abdouelleil A."/>
            <person name="Abdulkadir J."/>
            <person name="Abebe A."/>
            <person name="Abera B."/>
            <person name="Abreu J."/>
            <person name="Acer S.C."/>
            <person name="Aftuck L."/>
            <person name="Alexander A."/>
            <person name="An P."/>
            <person name="Anderson E."/>
            <person name="Anderson S."/>
            <person name="Arachi H."/>
            <person name="Azer M."/>
            <person name="Bachantsang P."/>
            <person name="Barry A."/>
            <person name="Bayul T."/>
            <person name="Berlin A."/>
            <person name="Bessette D."/>
            <person name="Bloom T."/>
            <person name="Blye J."/>
            <person name="Boguslavskiy L."/>
            <person name="Bonnet C."/>
            <person name="Boukhgalter B."/>
            <person name="Bourzgui I."/>
            <person name="Brown A."/>
            <person name="Cahill P."/>
            <person name="Channer S."/>
            <person name="Cheshatsang Y."/>
            <person name="Chuda L."/>
            <person name="Citroen M."/>
            <person name="Collymore A."/>
            <person name="Cooke P."/>
            <person name="Costello M."/>
            <person name="D'Aco K."/>
            <person name="Daza R."/>
            <person name="De Haan G."/>
            <person name="DeGray S."/>
            <person name="DeMaso C."/>
            <person name="Dhargay N."/>
            <person name="Dooley K."/>
            <person name="Dooley E."/>
            <person name="Doricent M."/>
            <person name="Dorje P."/>
            <person name="Dorjee K."/>
            <person name="Dupes A."/>
            <person name="Elong R."/>
            <person name="Falk J."/>
            <person name="Farina A."/>
            <person name="Faro S."/>
            <person name="Ferguson D."/>
            <person name="Fisher S."/>
            <person name="Foley C.D."/>
            <person name="Franke A."/>
            <person name="Friedrich D."/>
            <person name="Gadbois L."/>
            <person name="Gearin G."/>
            <person name="Gearin C.R."/>
            <person name="Giannoukos G."/>
            <person name="Goode T."/>
            <person name="Graham J."/>
            <person name="Grandbois E."/>
            <person name="Grewal S."/>
            <person name="Gyaltsen K."/>
            <person name="Hafez N."/>
            <person name="Hagos B."/>
            <person name="Hall J."/>
            <person name="Henson C."/>
            <person name="Hollinger A."/>
            <person name="Honan T."/>
            <person name="Huard M.D."/>
            <person name="Hughes L."/>
            <person name="Hurhula B."/>
            <person name="Husby M.E."/>
            <person name="Kamat A."/>
            <person name="Kanga B."/>
            <person name="Kashin S."/>
            <person name="Khazanovich D."/>
            <person name="Kisner P."/>
            <person name="Lance K."/>
            <person name="Lara M."/>
            <person name="Lee W."/>
            <person name="Lennon N."/>
            <person name="Letendre F."/>
            <person name="LeVine R."/>
            <person name="Lipovsky A."/>
            <person name="Liu X."/>
            <person name="Liu J."/>
            <person name="Liu S."/>
            <person name="Lokyitsang T."/>
            <person name="Lokyitsang Y."/>
            <person name="Lubonja R."/>
            <person name="Lui A."/>
            <person name="MacDonald P."/>
            <person name="Magnisalis V."/>
            <person name="Maru K."/>
            <person name="Matthews C."/>
            <person name="McCusker W."/>
            <person name="McDonough S."/>
            <person name="Mehta T."/>
            <person name="Meldrim J."/>
            <person name="Meneus L."/>
            <person name="Mihai O."/>
            <person name="Mihalev A."/>
            <person name="Mihova T."/>
            <person name="Mittelman R."/>
            <person name="Mlenga V."/>
            <person name="Montmayeur A."/>
            <person name="Mulrain L."/>
            <person name="Navidi A."/>
            <person name="Naylor J."/>
            <person name="Negash T."/>
            <person name="Nguyen T."/>
            <person name="Nguyen N."/>
            <person name="Nicol R."/>
            <person name="Norbu C."/>
            <person name="Norbu N."/>
            <person name="Novod N."/>
            <person name="O'Neill B."/>
            <person name="Osman S."/>
            <person name="Markiewicz E."/>
            <person name="Oyono O.L."/>
            <person name="Patti C."/>
            <person name="Phunkhang P."/>
            <person name="Pierre F."/>
            <person name="Priest M."/>
            <person name="Raghuraman S."/>
            <person name="Rege F."/>
            <person name="Reyes R."/>
            <person name="Rise C."/>
            <person name="Rogov P."/>
            <person name="Ross K."/>
            <person name="Ryan E."/>
            <person name="Settipalli S."/>
            <person name="Shea T."/>
            <person name="Sherpa N."/>
            <person name="Shi L."/>
            <person name="Shih D."/>
            <person name="Sparrow T."/>
            <person name="Spaulding J."/>
            <person name="Stalker J."/>
            <person name="Stange-Thomann N."/>
            <person name="Stavropoulos S."/>
            <person name="Stone C."/>
            <person name="Strader C."/>
            <person name="Tesfaye S."/>
            <person name="Thomson T."/>
            <person name="Thoulutsang Y."/>
            <person name="Thoulutsang D."/>
            <person name="Topham K."/>
            <person name="Topping I."/>
            <person name="Tsamla T."/>
            <person name="Vassiliev H."/>
            <person name="Vo A."/>
            <person name="Wangchuk T."/>
            <person name="Wangdi T."/>
            <person name="Weiand M."/>
            <person name="Wilkinson J."/>
            <person name="Wilson A."/>
            <person name="Yadav S."/>
            <person name="Young G."/>
            <person name="Yu Q."/>
            <person name="Zembek L."/>
            <person name="Zhong D."/>
            <person name="Zimmer A."/>
            <person name="Zwirko Z."/>
            <person name="Jaffe D.B."/>
            <person name="Alvarez P."/>
            <person name="Brockman W."/>
            <person name="Butler J."/>
            <person name="Chin C."/>
            <person name="Gnerre S."/>
            <person name="Grabherr M."/>
            <person name="Kleber M."/>
            <person name="Mauceli E."/>
            <person name="MacCallum I."/>
        </authorList>
    </citation>
    <scope>NUCLEOTIDE SEQUENCE [LARGE SCALE GENOMIC DNA]</scope>
    <source>
        <strain evidence="8">Tucson 14024-0371.13</strain>
    </source>
</reference>
<dbReference type="Proteomes" id="UP000007801">
    <property type="component" value="Unassembled WGS sequence"/>
</dbReference>
<keyword evidence="2" id="KW-0646">Protease inhibitor</keyword>
<evidence type="ECO:0000256" key="2">
    <source>
        <dbReference type="ARBA" id="ARBA00022690"/>
    </source>
</evidence>
<evidence type="ECO:0000256" key="4">
    <source>
        <dbReference type="RuleBase" id="RU000411"/>
    </source>
</evidence>
<dbReference type="AlphaFoldDB" id="B3M7N7"/>
<dbReference type="GO" id="GO:0004867">
    <property type="term" value="F:serine-type endopeptidase inhibitor activity"/>
    <property type="evidence" value="ECO:0007669"/>
    <property type="project" value="UniProtKB-KW"/>
</dbReference>
<name>B3M7N7_DROAN</name>
<dbReference type="InterPro" id="IPR023795">
    <property type="entry name" value="Serpin_CS"/>
</dbReference>
<evidence type="ECO:0000313" key="8">
    <source>
        <dbReference type="Proteomes" id="UP000007801"/>
    </source>
</evidence>
<keyword evidence="5" id="KW-0732">Signal</keyword>
<dbReference type="PANTHER" id="PTHR11461:SF211">
    <property type="entry name" value="GH10112P-RELATED"/>
    <property type="match status" value="1"/>
</dbReference>
<organism evidence="7 8">
    <name type="scientific">Drosophila ananassae</name>
    <name type="common">Fruit fly</name>
    <dbReference type="NCBI Taxonomy" id="7217"/>
    <lineage>
        <taxon>Eukaryota</taxon>
        <taxon>Metazoa</taxon>
        <taxon>Ecdysozoa</taxon>
        <taxon>Arthropoda</taxon>
        <taxon>Hexapoda</taxon>
        <taxon>Insecta</taxon>
        <taxon>Pterygota</taxon>
        <taxon>Neoptera</taxon>
        <taxon>Endopterygota</taxon>
        <taxon>Diptera</taxon>
        <taxon>Brachycera</taxon>
        <taxon>Muscomorpha</taxon>
        <taxon>Ephydroidea</taxon>
        <taxon>Drosophilidae</taxon>
        <taxon>Drosophila</taxon>
        <taxon>Sophophora</taxon>
    </lineage>
</organism>
<dbReference type="SMART" id="SM00093">
    <property type="entry name" value="SERPIN"/>
    <property type="match status" value="1"/>
</dbReference>
<dbReference type="SMR" id="B3M7N7"/>
<keyword evidence="3" id="KW-0722">Serine protease inhibitor</keyword>
<evidence type="ECO:0000256" key="5">
    <source>
        <dbReference type="SAM" id="SignalP"/>
    </source>
</evidence>
<dbReference type="Pfam" id="PF00079">
    <property type="entry name" value="Serpin"/>
    <property type="match status" value="1"/>
</dbReference>
<feature type="domain" description="Serpin" evidence="6">
    <location>
        <begin position="25"/>
        <end position="372"/>
    </location>
</feature>
<dbReference type="Gene3D" id="2.30.39.10">
    <property type="entry name" value="Alpha-1-antitrypsin, domain 1"/>
    <property type="match status" value="1"/>
</dbReference>
<evidence type="ECO:0000256" key="3">
    <source>
        <dbReference type="ARBA" id="ARBA00022900"/>
    </source>
</evidence>
<dbReference type="InterPro" id="IPR023796">
    <property type="entry name" value="Serpin_dom"/>
</dbReference>
<feature type="signal peptide" evidence="5">
    <location>
        <begin position="1"/>
        <end position="21"/>
    </location>
</feature>